<proteinExistence type="predicted"/>
<evidence type="ECO:0000313" key="1">
    <source>
        <dbReference type="EMBL" id="KAG9476494.1"/>
    </source>
</evidence>
<protein>
    <submittedName>
        <fullName evidence="1">Uncharacterized protein</fullName>
    </submittedName>
</protein>
<evidence type="ECO:0000313" key="2">
    <source>
        <dbReference type="Proteomes" id="UP000770717"/>
    </source>
</evidence>
<accession>A0A8J6K5U9</accession>
<dbReference type="EMBL" id="WNTK01000011">
    <property type="protein sequence ID" value="KAG9476494.1"/>
    <property type="molecule type" value="Genomic_DNA"/>
</dbReference>
<sequence length="91" mass="10739">MVKIHSSIYFWTQDFLKQEQVLILQNPIMKISSAVKDTSDWNSWKCFLDGIYGLYDFSIVSYVTLQGDYLCVFFLNLSYLLHHFKSWILSG</sequence>
<name>A0A8J6K5U9_ELECQ</name>
<dbReference type="Proteomes" id="UP000770717">
    <property type="component" value="Unassembled WGS sequence"/>
</dbReference>
<reference evidence="1" key="1">
    <citation type="thesis" date="2020" institute="ProQuest LLC" country="789 East Eisenhower Parkway, Ann Arbor, MI, USA">
        <title>Comparative Genomics and Chromosome Evolution.</title>
        <authorList>
            <person name="Mudd A.B."/>
        </authorList>
    </citation>
    <scope>NUCLEOTIDE SEQUENCE</scope>
    <source>
        <strain evidence="1">HN-11 Male</strain>
        <tissue evidence="1">Kidney and liver</tissue>
    </source>
</reference>
<organism evidence="1 2">
    <name type="scientific">Eleutherodactylus coqui</name>
    <name type="common">Puerto Rican coqui</name>
    <dbReference type="NCBI Taxonomy" id="57060"/>
    <lineage>
        <taxon>Eukaryota</taxon>
        <taxon>Metazoa</taxon>
        <taxon>Chordata</taxon>
        <taxon>Craniata</taxon>
        <taxon>Vertebrata</taxon>
        <taxon>Euteleostomi</taxon>
        <taxon>Amphibia</taxon>
        <taxon>Batrachia</taxon>
        <taxon>Anura</taxon>
        <taxon>Neobatrachia</taxon>
        <taxon>Hyloidea</taxon>
        <taxon>Eleutherodactylidae</taxon>
        <taxon>Eleutherodactylinae</taxon>
        <taxon>Eleutherodactylus</taxon>
        <taxon>Eleutherodactylus</taxon>
    </lineage>
</organism>
<keyword evidence="2" id="KW-1185">Reference proteome</keyword>
<dbReference type="AlphaFoldDB" id="A0A8J6K5U9"/>
<gene>
    <name evidence="1" type="ORF">GDO78_003179</name>
</gene>
<comment type="caution">
    <text evidence="1">The sequence shown here is derived from an EMBL/GenBank/DDBJ whole genome shotgun (WGS) entry which is preliminary data.</text>
</comment>